<feature type="region of interest" description="Disordered" evidence="1">
    <location>
        <begin position="1"/>
        <end position="35"/>
    </location>
</feature>
<reference evidence="2 3" key="1">
    <citation type="journal article" date="2014" name="PLoS Genet.">
        <title>Phylogenetically driven sequencing of extremely halophilic archaea reveals strategies for static and dynamic osmo-response.</title>
        <authorList>
            <person name="Becker E.A."/>
            <person name="Seitzer P.M."/>
            <person name="Tritt A."/>
            <person name="Larsen D."/>
            <person name="Krusor M."/>
            <person name="Yao A.I."/>
            <person name="Wu D."/>
            <person name="Madern D."/>
            <person name="Eisen J.A."/>
            <person name="Darling A.E."/>
            <person name="Facciotti M.T."/>
        </authorList>
    </citation>
    <scope>NUCLEOTIDE SEQUENCE [LARGE SCALE GENOMIC DNA]</scope>
    <source>
        <strain evidence="2 3">JCM 13552</strain>
    </source>
</reference>
<dbReference type="EMBL" id="AOMF01000148">
    <property type="protein sequence ID" value="EMA53849.1"/>
    <property type="molecule type" value="Genomic_DNA"/>
</dbReference>
<organism evidence="2 3">
    <name type="scientific">Halococcus thailandensis JCM 13552</name>
    <dbReference type="NCBI Taxonomy" id="1227457"/>
    <lineage>
        <taxon>Archaea</taxon>
        <taxon>Methanobacteriati</taxon>
        <taxon>Methanobacteriota</taxon>
        <taxon>Stenosarchaea group</taxon>
        <taxon>Halobacteria</taxon>
        <taxon>Halobacteriales</taxon>
        <taxon>Halococcaceae</taxon>
        <taxon>Halococcus</taxon>
    </lineage>
</organism>
<dbReference type="STRING" id="1227457.C451_08720"/>
<keyword evidence="3" id="KW-1185">Reference proteome</keyword>
<accession>M0N9S0</accession>
<evidence type="ECO:0000313" key="3">
    <source>
        <dbReference type="Proteomes" id="UP000011680"/>
    </source>
</evidence>
<gene>
    <name evidence="2" type="ORF">C451_08720</name>
</gene>
<evidence type="ECO:0000256" key="1">
    <source>
        <dbReference type="SAM" id="MobiDB-lite"/>
    </source>
</evidence>
<comment type="caution">
    <text evidence="2">The sequence shown here is derived from an EMBL/GenBank/DDBJ whole genome shotgun (WGS) entry which is preliminary data.</text>
</comment>
<evidence type="ECO:0000313" key="2">
    <source>
        <dbReference type="EMBL" id="EMA53849.1"/>
    </source>
</evidence>
<sequence>MTPRKGGGGQSPPDDEGRIVQTAGDEPINASLDRSTEYQEGEFQFVYGDIVHKEREENPEDLVVVNLPDVPANRWQANGGTWSTENPTYRPDDQVVIVVPLSELNEYMPDWDERKEEIPRDQLEDVGVTTLTYPGGILDLVEPSHLRDS</sequence>
<protein>
    <submittedName>
        <fullName evidence="2">Uncharacterized protein</fullName>
    </submittedName>
</protein>
<dbReference type="Proteomes" id="UP000011680">
    <property type="component" value="Unassembled WGS sequence"/>
</dbReference>
<feature type="compositionally biased region" description="Gly residues" evidence="1">
    <location>
        <begin position="1"/>
        <end position="10"/>
    </location>
</feature>
<proteinExistence type="predicted"/>
<dbReference type="eggNOG" id="arCOG01875">
    <property type="taxonomic scope" value="Archaea"/>
</dbReference>
<dbReference type="AlphaFoldDB" id="M0N9S0"/>
<name>M0N9S0_9EURY</name>